<comment type="caution">
    <text evidence="1">The sequence shown here is derived from an EMBL/GenBank/DDBJ whole genome shotgun (WGS) entry which is preliminary data.</text>
</comment>
<dbReference type="Gene3D" id="3.40.47.10">
    <property type="match status" value="1"/>
</dbReference>
<dbReference type="InterPro" id="IPR016039">
    <property type="entry name" value="Thiolase-like"/>
</dbReference>
<feature type="non-terminal residue" evidence="1">
    <location>
        <position position="204"/>
    </location>
</feature>
<dbReference type="GO" id="GO:0016746">
    <property type="term" value="F:acyltransferase activity"/>
    <property type="evidence" value="ECO:0007669"/>
    <property type="project" value="InterPro"/>
</dbReference>
<evidence type="ECO:0008006" key="2">
    <source>
        <dbReference type="Google" id="ProtNLM"/>
    </source>
</evidence>
<reference evidence="1" key="1">
    <citation type="journal article" date="2014" name="Front. Microbiol.">
        <title>High frequency of phylogenetically diverse reductive dehalogenase-homologous genes in deep subseafloor sedimentary metagenomes.</title>
        <authorList>
            <person name="Kawai M."/>
            <person name="Futagami T."/>
            <person name="Toyoda A."/>
            <person name="Takaki Y."/>
            <person name="Nishi S."/>
            <person name="Hori S."/>
            <person name="Arai W."/>
            <person name="Tsubouchi T."/>
            <person name="Morono Y."/>
            <person name="Uchiyama I."/>
            <person name="Ito T."/>
            <person name="Fujiyama A."/>
            <person name="Inagaki F."/>
            <person name="Takami H."/>
        </authorList>
    </citation>
    <scope>NUCLEOTIDE SEQUENCE</scope>
    <source>
        <strain evidence="1">Expedition CK06-06</strain>
    </source>
</reference>
<evidence type="ECO:0000313" key="1">
    <source>
        <dbReference type="EMBL" id="GAG07756.1"/>
    </source>
</evidence>
<sequence length="204" mass="22158">MSERQLPIIVGVGQYTNRSDDPADALEPLEMMAKVAREAEEDAESKGLLGRLDSVGVANILSWSYGDAPGLLAEAVGAQPSDKCYTTIGATAPQWLISRTAERIAQGESRLALVAGAEAMRSMVRLTASGRRGWRRGRRWTPPEAIAGDARMGSSEIEVRHGANAPLRIYPLFENAIRAHKGWSIADHQRRLAALCERLAQVAK</sequence>
<organism evidence="1">
    <name type="scientific">marine sediment metagenome</name>
    <dbReference type="NCBI Taxonomy" id="412755"/>
    <lineage>
        <taxon>unclassified sequences</taxon>
        <taxon>metagenomes</taxon>
        <taxon>ecological metagenomes</taxon>
    </lineage>
</organism>
<name>X0W4W4_9ZZZZ</name>
<accession>X0W4W4</accession>
<proteinExistence type="predicted"/>
<protein>
    <recommendedName>
        <fullName evidence="2">Thiolase N-terminal domain-containing protein</fullName>
    </recommendedName>
</protein>
<gene>
    <name evidence="1" type="ORF">S01H1_40654</name>
</gene>
<dbReference type="SUPFAM" id="SSF53901">
    <property type="entry name" value="Thiolase-like"/>
    <property type="match status" value="1"/>
</dbReference>
<dbReference type="AlphaFoldDB" id="X0W4W4"/>
<dbReference type="EMBL" id="BARS01025752">
    <property type="protein sequence ID" value="GAG07756.1"/>
    <property type="molecule type" value="Genomic_DNA"/>
</dbReference>